<dbReference type="PANTHER" id="PTHR30543:SF21">
    <property type="entry name" value="NAD(P)H-DEPENDENT FMN REDUCTASE LOT6"/>
    <property type="match status" value="1"/>
</dbReference>
<name>A0ABR0SEJ7_9HYPO</name>
<gene>
    <name evidence="2" type="ORF">PT974_08451</name>
</gene>
<dbReference type="EMBL" id="JAVFKD010000014">
    <property type="protein sequence ID" value="KAK5990185.1"/>
    <property type="molecule type" value="Genomic_DNA"/>
</dbReference>
<dbReference type="Proteomes" id="UP001338125">
    <property type="component" value="Unassembled WGS sequence"/>
</dbReference>
<organism evidence="2 3">
    <name type="scientific">Cladobotryum mycophilum</name>
    <dbReference type="NCBI Taxonomy" id="491253"/>
    <lineage>
        <taxon>Eukaryota</taxon>
        <taxon>Fungi</taxon>
        <taxon>Dikarya</taxon>
        <taxon>Ascomycota</taxon>
        <taxon>Pezizomycotina</taxon>
        <taxon>Sordariomycetes</taxon>
        <taxon>Hypocreomycetidae</taxon>
        <taxon>Hypocreales</taxon>
        <taxon>Hypocreaceae</taxon>
        <taxon>Cladobotryum</taxon>
    </lineage>
</organism>
<protein>
    <submittedName>
        <fullName evidence="2">NAD(P)H-dependent FMN reductase ntnL</fullName>
    </submittedName>
</protein>
<accession>A0ABR0SEJ7</accession>
<comment type="caution">
    <text evidence="2">The sequence shown here is derived from an EMBL/GenBank/DDBJ whole genome shotgun (WGS) entry which is preliminary data.</text>
</comment>
<keyword evidence="3" id="KW-1185">Reference proteome</keyword>
<dbReference type="SUPFAM" id="SSF52218">
    <property type="entry name" value="Flavoproteins"/>
    <property type="match status" value="1"/>
</dbReference>
<dbReference type="InterPro" id="IPR005025">
    <property type="entry name" value="FMN_Rdtase-like_dom"/>
</dbReference>
<dbReference type="PANTHER" id="PTHR30543">
    <property type="entry name" value="CHROMATE REDUCTASE"/>
    <property type="match status" value="1"/>
</dbReference>
<feature type="domain" description="NADPH-dependent FMN reductase-like" evidence="1">
    <location>
        <begin position="4"/>
        <end position="150"/>
    </location>
</feature>
<sequence length="180" mass="19513">MLFNVAIIITSVRTPRIGPHVATLIKSILQKDPNPSINLSIVDLADFKLPIFDESIVPGNIPAYGSFSNPHSIAWSDEIKKYDAYVLTLPEYNYGVAGSTKNAIDYLKHEWDGKPVALVGYGIYGAKNATASVKTSLSGMGLRVVDTGKLGEASQKEWEEQGAVLVKALKEIQDGLENPP</sequence>
<dbReference type="InterPro" id="IPR029039">
    <property type="entry name" value="Flavoprotein-like_sf"/>
</dbReference>
<dbReference type="Gene3D" id="3.40.50.360">
    <property type="match status" value="1"/>
</dbReference>
<evidence type="ECO:0000313" key="3">
    <source>
        <dbReference type="Proteomes" id="UP001338125"/>
    </source>
</evidence>
<dbReference type="InterPro" id="IPR050712">
    <property type="entry name" value="NAD(P)H-dep_reductase"/>
</dbReference>
<dbReference type="Pfam" id="PF03358">
    <property type="entry name" value="FMN_red"/>
    <property type="match status" value="1"/>
</dbReference>
<proteinExistence type="predicted"/>
<reference evidence="2 3" key="1">
    <citation type="submission" date="2024-01" db="EMBL/GenBank/DDBJ databases">
        <title>Complete genome of Cladobotryum mycophilum ATHUM6906.</title>
        <authorList>
            <person name="Christinaki A.C."/>
            <person name="Myridakis A.I."/>
            <person name="Kouvelis V.N."/>
        </authorList>
    </citation>
    <scope>NUCLEOTIDE SEQUENCE [LARGE SCALE GENOMIC DNA]</scope>
    <source>
        <strain evidence="2 3">ATHUM6906</strain>
    </source>
</reference>
<evidence type="ECO:0000259" key="1">
    <source>
        <dbReference type="Pfam" id="PF03358"/>
    </source>
</evidence>
<evidence type="ECO:0000313" key="2">
    <source>
        <dbReference type="EMBL" id="KAK5990185.1"/>
    </source>
</evidence>